<gene>
    <name evidence="2" type="ORF">FTV88_1978</name>
</gene>
<feature type="compositionally biased region" description="Basic and acidic residues" evidence="1">
    <location>
        <begin position="59"/>
        <end position="77"/>
    </location>
</feature>
<evidence type="ECO:0000256" key="1">
    <source>
        <dbReference type="SAM" id="MobiDB-lite"/>
    </source>
</evidence>
<reference evidence="3" key="1">
    <citation type="submission" date="2019-11" db="EMBL/GenBank/DDBJ databases">
        <title>Genome sequence of Heliorestis convoluta strain HH, an alkaliphilic and minimalistic phototrophic bacterium from a soda lake in Egypt.</title>
        <authorList>
            <person name="Dewey E.D."/>
            <person name="Stokes L.M."/>
            <person name="Burchell B.M."/>
            <person name="Shaffer K.N."/>
            <person name="Huntington A.M."/>
            <person name="Baker J.M."/>
            <person name="Nadendla S."/>
            <person name="Giglio M.G."/>
            <person name="Touchman J.W."/>
            <person name="Blankenship R.E."/>
            <person name="Madigan M.T."/>
            <person name="Sattley W.M."/>
        </authorList>
    </citation>
    <scope>NUCLEOTIDE SEQUENCE [LARGE SCALE GENOMIC DNA]</scope>
    <source>
        <strain evidence="3">HH</strain>
    </source>
</reference>
<sequence>MKAKEAAQLFQMMAQLLQHFGEKPALEVLEELIRLQKKQTTSPSLLHHEQEQGAFQGEKASDAPNSHHKDQSTLKKEVISQPSVDIADPWIEKLFTMTRKELEEILGKEKGVKTKKELQELGKKFGLSLSSGARKDVMIYDIIKYLERIRFTHHP</sequence>
<dbReference type="Proteomes" id="UP000366051">
    <property type="component" value="Chromosome"/>
</dbReference>
<dbReference type="EMBL" id="CP045875">
    <property type="protein sequence ID" value="QGG48076.1"/>
    <property type="molecule type" value="Genomic_DNA"/>
</dbReference>
<name>A0A5Q2N3A4_9FIRM</name>
<evidence type="ECO:0000313" key="2">
    <source>
        <dbReference type="EMBL" id="QGG48076.1"/>
    </source>
</evidence>
<proteinExistence type="predicted"/>
<dbReference type="KEGG" id="hcv:FTV88_1978"/>
<keyword evidence="3" id="KW-1185">Reference proteome</keyword>
<protein>
    <submittedName>
        <fullName evidence="2">Uncharacterized protein</fullName>
    </submittedName>
</protein>
<evidence type="ECO:0000313" key="3">
    <source>
        <dbReference type="Proteomes" id="UP000366051"/>
    </source>
</evidence>
<dbReference type="AlphaFoldDB" id="A0A5Q2N3A4"/>
<accession>A0A5Q2N3A4</accession>
<feature type="region of interest" description="Disordered" evidence="1">
    <location>
        <begin position="50"/>
        <end position="77"/>
    </location>
</feature>
<organism evidence="2 3">
    <name type="scientific">Heliorestis convoluta</name>
    <dbReference type="NCBI Taxonomy" id="356322"/>
    <lineage>
        <taxon>Bacteria</taxon>
        <taxon>Bacillati</taxon>
        <taxon>Bacillota</taxon>
        <taxon>Clostridia</taxon>
        <taxon>Eubacteriales</taxon>
        <taxon>Heliobacteriaceae</taxon>
        <taxon>Heliorestis</taxon>
    </lineage>
</organism>